<gene>
    <name evidence="2" type="ORF">BAR1_03075</name>
</gene>
<dbReference type="InterPro" id="IPR024535">
    <property type="entry name" value="RHGA/B-epi-like_pectate_lyase"/>
</dbReference>
<feature type="domain" description="Rhamnogalacturonase A/B/Epimerase-like pectate lyase" evidence="1">
    <location>
        <begin position="188"/>
        <end position="245"/>
    </location>
</feature>
<evidence type="ECO:0000259" key="1">
    <source>
        <dbReference type="Pfam" id="PF12708"/>
    </source>
</evidence>
<reference evidence="2 3" key="1">
    <citation type="submission" date="2018-09" db="EMBL/GenBank/DDBJ databases">
        <title>Profundibacter amoris BAR1 gen. nov., sp. nov., a new member of the Roseobacter clade isolated at Lokis Castle Vent Field on the Arctic Mid-Oceanic Ridge.</title>
        <authorList>
            <person name="Le Moine Bauer S."/>
            <person name="Sjoeberg A.G."/>
            <person name="L'Haridon S."/>
            <person name="Stokke R."/>
            <person name="Roalkvam I."/>
            <person name="Steen I.H."/>
            <person name="Dahle H."/>
        </authorList>
    </citation>
    <scope>NUCLEOTIDE SEQUENCE [LARGE SCALE GENOMIC DNA]</scope>
    <source>
        <strain evidence="2 3">BAR1</strain>
    </source>
</reference>
<evidence type="ECO:0000313" key="3">
    <source>
        <dbReference type="Proteomes" id="UP000261704"/>
    </source>
</evidence>
<keyword evidence="3" id="KW-1185">Reference proteome</keyword>
<dbReference type="Gene3D" id="2.160.20.10">
    <property type="entry name" value="Single-stranded right-handed beta-helix, Pectin lyase-like"/>
    <property type="match status" value="2"/>
</dbReference>
<name>A0A347UDS2_9RHOB</name>
<dbReference type="RefSeq" id="WP_118941658.1">
    <property type="nucleotide sequence ID" value="NZ_CP032125.1"/>
</dbReference>
<dbReference type="InterPro" id="IPR012334">
    <property type="entry name" value="Pectin_lyas_fold"/>
</dbReference>
<evidence type="ECO:0000313" key="2">
    <source>
        <dbReference type="EMBL" id="AXX97000.1"/>
    </source>
</evidence>
<proteinExistence type="predicted"/>
<dbReference type="KEGG" id="pamo:BAR1_03075"/>
<dbReference type="AlphaFoldDB" id="A0A347UDS2"/>
<dbReference type="OrthoDB" id="7749009at2"/>
<dbReference type="Proteomes" id="UP000261704">
    <property type="component" value="Chromosome"/>
</dbReference>
<protein>
    <submittedName>
        <fullName evidence="2">Right-handed parallel beta-helix repeat-containing protein</fullName>
    </submittedName>
</protein>
<accession>A0A347UDS2</accession>
<sequence length="763" mass="82443">MNKAITDGLVFTPPEFASGLNVWSSQDGLAGQDTYANAANAAFVPADADFSGCLELEKTTATQKLRYMGQTPILPGCYLRITVKVKAMSGNLMDVRIAGWAGDSADNHVPGLVEVGPSVTLTSYGEVVTVSAIVGTGVRSGVDMQWGSAPVYGHFGLDLTGPTGGVIRIDDFQIEDITSAFLRDMMDWVDVKDYGAIGDGVTDDQAAFEAADTAANGRRVLISAGTYYLADHVTFENPVRFEGTVAMPVAKRLVLRKNFDLPTYINAFGDEELAIKKALQTLLNYSDHESLDMCGRRVELTAPVDVQAAVANRDTFESRRVLHNGQFNIIAGPAWDADVVTSTATYSAADPKTLTAVANVANIKVGSLVEGAGVGREVYVRAVNIGAGTVTLNHALYGAAGTQTYTFKRFKYALDFGGFVKMSRFELDQIELLCNGDASGVMLPMDGRMFQIRNSSISRPKDRGITSAGIGCQDIHIDGNQFLSNEMGLRAQDRTTVMLNVNKNDAKIRNNQVHRFAHFAVIGGTGTIMTGNHWYQGDNETAGLRTAGVVFTSRTVNSIVDGNYVDNAFIEMTNEHDANPDLVSGYSFGGLTITDNVFMASDAANWFSWIVITPYGTGHSIDGLTITGNSFRAVAGTITRADRVDTTHADLDYWSFRNILFDGNTFHGVNERVQSPTTVEFSQNSNATTWKVPFAPHLPFGGLARRVTAIVADGQITSGTATRVDVMPYSERTKGANFDEVWLNWPAACRGKVQVTARVDRPL</sequence>
<dbReference type="SUPFAM" id="SSF51126">
    <property type="entry name" value="Pectin lyase-like"/>
    <property type="match status" value="1"/>
</dbReference>
<dbReference type="InterPro" id="IPR011050">
    <property type="entry name" value="Pectin_lyase_fold/virulence"/>
</dbReference>
<dbReference type="Pfam" id="PF12708">
    <property type="entry name" value="Pect-lyase_RHGA_epim"/>
    <property type="match status" value="1"/>
</dbReference>
<organism evidence="2 3">
    <name type="scientific">Profundibacter amoris</name>
    <dbReference type="NCBI Taxonomy" id="2171755"/>
    <lineage>
        <taxon>Bacteria</taxon>
        <taxon>Pseudomonadati</taxon>
        <taxon>Pseudomonadota</taxon>
        <taxon>Alphaproteobacteria</taxon>
        <taxon>Rhodobacterales</taxon>
        <taxon>Paracoccaceae</taxon>
        <taxon>Profundibacter</taxon>
    </lineage>
</organism>
<dbReference type="EMBL" id="CP032125">
    <property type="protein sequence ID" value="AXX97000.1"/>
    <property type="molecule type" value="Genomic_DNA"/>
</dbReference>